<gene>
    <name evidence="8" type="ORF">CLOSYM_00127</name>
</gene>
<proteinExistence type="inferred from homology"/>
<evidence type="ECO:0000256" key="1">
    <source>
        <dbReference type="ARBA" id="ARBA00004651"/>
    </source>
</evidence>
<comment type="caution">
    <text evidence="8">The sequence shown here is derived from an EMBL/GenBank/DDBJ whole genome shotgun (WGS) entry which is preliminary data.</text>
</comment>
<keyword evidence="4 7" id="KW-0812">Transmembrane</keyword>
<accession>A0ABC9U420</accession>
<dbReference type="PANTHER" id="PTHR37937">
    <property type="entry name" value="CONJUGATIVE TRANSFER: DNA TRANSPORT"/>
    <property type="match status" value="1"/>
</dbReference>
<comment type="similarity">
    <text evidence="2">Belongs to the VirD4/TraG family.</text>
</comment>
<keyword evidence="3" id="KW-1003">Cell membrane</keyword>
<dbReference type="PANTHER" id="PTHR37937:SF1">
    <property type="entry name" value="CONJUGATIVE TRANSFER: DNA TRANSPORT"/>
    <property type="match status" value="1"/>
</dbReference>
<evidence type="ECO:0000256" key="5">
    <source>
        <dbReference type="ARBA" id="ARBA00022989"/>
    </source>
</evidence>
<dbReference type="InterPro" id="IPR027417">
    <property type="entry name" value="P-loop_NTPase"/>
</dbReference>
<keyword evidence="6 7" id="KW-0472">Membrane</keyword>
<evidence type="ECO:0000256" key="6">
    <source>
        <dbReference type="ARBA" id="ARBA00023136"/>
    </source>
</evidence>
<evidence type="ECO:0008006" key="10">
    <source>
        <dbReference type="Google" id="ProtNLM"/>
    </source>
</evidence>
<dbReference type="Proteomes" id="UP000016491">
    <property type="component" value="Unassembled WGS sequence"/>
</dbReference>
<dbReference type="GO" id="GO:0005886">
    <property type="term" value="C:plasma membrane"/>
    <property type="evidence" value="ECO:0007669"/>
    <property type="project" value="UniProtKB-SubCell"/>
</dbReference>
<reference evidence="8 9" key="1">
    <citation type="submission" date="2013-07" db="EMBL/GenBank/DDBJ databases">
        <authorList>
            <person name="Weinstock G."/>
            <person name="Sodergren E."/>
            <person name="Wylie T."/>
            <person name="Fulton L."/>
            <person name="Fulton R."/>
            <person name="Fronick C."/>
            <person name="O'Laughlin M."/>
            <person name="Godfrey J."/>
            <person name="Miner T."/>
            <person name="Herter B."/>
            <person name="Appelbaum E."/>
            <person name="Cordes M."/>
            <person name="Lek S."/>
            <person name="Wollam A."/>
            <person name="Pepin K.H."/>
            <person name="Palsikar V.B."/>
            <person name="Mitreva M."/>
            <person name="Wilson R.K."/>
        </authorList>
    </citation>
    <scope>NUCLEOTIDE SEQUENCE [LARGE SCALE GENOMIC DNA]</scope>
    <source>
        <strain evidence="8 9">ATCC 14940</strain>
    </source>
</reference>
<evidence type="ECO:0000256" key="3">
    <source>
        <dbReference type="ARBA" id="ARBA00022475"/>
    </source>
</evidence>
<evidence type="ECO:0000256" key="4">
    <source>
        <dbReference type="ARBA" id="ARBA00022692"/>
    </source>
</evidence>
<evidence type="ECO:0000313" key="9">
    <source>
        <dbReference type="Proteomes" id="UP000016491"/>
    </source>
</evidence>
<sequence>MLAFYVGGLLTQIFKDAGSIRFNPFICLYYGMFSLTGLKNTVISLLLFLIIGGVVIYRGSAAGDQMDEERNFEYSKKGTYGTAGYMTKEERAKVLAVNQDLKNVDGILLGLDIDNEQVISLPKNSMLNRNIAVCGSQGSMKSRAVSRNMILQCIKRGESMFVTDPKSELYEDMVSYLKANGYIVKQWNLISLENSDAWDCLAEIDDGGLIDIFVDVVIRNTTDKFDHFYDNTEMDLLKALCLYVYREYQDGDRTFPEAYKLLLNQSLEALDAIFDGLPETHPAKGPYRLFSKAEKVKGNAILGLGTRLQIMQNKLVQEITSHKDIDLTLPGQKKCAYFCITSDQDSTFDVLATLFVSFLCIKLVRFADRQPDRKLPVPVFFILDEFPNSAIRSAVKNRDTDKAAA</sequence>
<dbReference type="SUPFAM" id="SSF52540">
    <property type="entry name" value="P-loop containing nucleoside triphosphate hydrolases"/>
    <property type="match status" value="1"/>
</dbReference>
<keyword evidence="5 7" id="KW-1133">Transmembrane helix</keyword>
<dbReference type="InterPro" id="IPR003688">
    <property type="entry name" value="TraG/VirD4"/>
</dbReference>
<feature type="transmembrane region" description="Helical" evidence="7">
    <location>
        <begin position="38"/>
        <end position="57"/>
    </location>
</feature>
<name>A0ABC9U420_CLOSY</name>
<dbReference type="Gene3D" id="3.40.50.300">
    <property type="entry name" value="P-loop containing nucleotide triphosphate hydrolases"/>
    <property type="match status" value="1"/>
</dbReference>
<organism evidence="8 9">
    <name type="scientific">[Clostridium] symbiosum ATCC 14940</name>
    <dbReference type="NCBI Taxonomy" id="411472"/>
    <lineage>
        <taxon>Bacteria</taxon>
        <taxon>Bacillati</taxon>
        <taxon>Bacillota</taxon>
        <taxon>Clostridia</taxon>
        <taxon>Lachnospirales</taxon>
        <taxon>Lachnospiraceae</taxon>
        <taxon>Otoolea</taxon>
    </lineage>
</organism>
<evidence type="ECO:0000256" key="2">
    <source>
        <dbReference type="ARBA" id="ARBA00008806"/>
    </source>
</evidence>
<protein>
    <recommendedName>
        <fullName evidence="10">TraG family protein</fullName>
    </recommendedName>
</protein>
<dbReference type="Pfam" id="PF02534">
    <property type="entry name" value="T4SS-DNA_transf"/>
    <property type="match status" value="1"/>
</dbReference>
<comment type="subcellular location">
    <subcellularLocation>
        <location evidence="1">Cell membrane</location>
        <topology evidence="1">Multi-pass membrane protein</topology>
    </subcellularLocation>
</comment>
<evidence type="ECO:0000256" key="7">
    <source>
        <dbReference type="SAM" id="Phobius"/>
    </source>
</evidence>
<evidence type="ECO:0000313" key="8">
    <source>
        <dbReference type="EMBL" id="ERI80683.1"/>
    </source>
</evidence>
<dbReference type="CDD" id="cd01127">
    <property type="entry name" value="TrwB_TraG_TraD_VirD4"/>
    <property type="match status" value="2"/>
</dbReference>
<dbReference type="EMBL" id="AWSU01000010">
    <property type="protein sequence ID" value="ERI80683.1"/>
    <property type="molecule type" value="Genomic_DNA"/>
</dbReference>
<dbReference type="InterPro" id="IPR051539">
    <property type="entry name" value="T4SS-coupling_protein"/>
</dbReference>
<dbReference type="AlphaFoldDB" id="A0ABC9U420"/>